<dbReference type="CDD" id="cd00067">
    <property type="entry name" value="GAL4"/>
    <property type="match status" value="1"/>
</dbReference>
<reference evidence="6" key="1">
    <citation type="journal article" date="2019" name="Beilstein J. Org. Chem.">
        <title>Nanangenines: drimane sesquiterpenoids as the dominant metabolite cohort of a novel Australian fungus, Aspergillus nanangensis.</title>
        <authorList>
            <person name="Lacey H.J."/>
            <person name="Gilchrist C.L.M."/>
            <person name="Crombie A."/>
            <person name="Kalaitzis J.A."/>
            <person name="Vuong D."/>
            <person name="Rutledge P.J."/>
            <person name="Turner P."/>
            <person name="Pitt J.I."/>
            <person name="Lacey E."/>
            <person name="Chooi Y.H."/>
            <person name="Piggott A.M."/>
        </authorList>
    </citation>
    <scope>NUCLEOTIDE SEQUENCE</scope>
    <source>
        <strain evidence="6">MST-FP2251</strain>
    </source>
</reference>
<protein>
    <submittedName>
        <fullName evidence="6">Uncharacterized protein</fullName>
    </submittedName>
</protein>
<keyword evidence="4" id="KW-0539">Nucleus</keyword>
<evidence type="ECO:0000313" key="6">
    <source>
        <dbReference type="EMBL" id="KAF9884011.1"/>
    </source>
</evidence>
<dbReference type="InterPro" id="IPR053230">
    <property type="entry name" value="Trans_reg_galc"/>
</dbReference>
<dbReference type="SUPFAM" id="SSF57701">
    <property type="entry name" value="Zn2/Cys6 DNA-binding domain"/>
    <property type="match status" value="1"/>
</dbReference>
<comment type="caution">
    <text evidence="6">The sequence shown here is derived from an EMBL/GenBank/DDBJ whole genome shotgun (WGS) entry which is preliminary data.</text>
</comment>
<gene>
    <name evidence="6" type="ORF">FE257_002399</name>
</gene>
<dbReference type="GO" id="GO:0003677">
    <property type="term" value="F:DNA binding"/>
    <property type="evidence" value="ECO:0007669"/>
    <property type="project" value="UniProtKB-KW"/>
</dbReference>
<dbReference type="GO" id="GO:0008270">
    <property type="term" value="F:zinc ion binding"/>
    <property type="evidence" value="ECO:0007669"/>
    <property type="project" value="InterPro"/>
</dbReference>
<keyword evidence="1" id="KW-0805">Transcription regulation</keyword>
<name>A0AAD4CCN1_ASPNN</name>
<keyword evidence="2" id="KW-0238">DNA-binding</keyword>
<dbReference type="Proteomes" id="UP001194746">
    <property type="component" value="Unassembled WGS sequence"/>
</dbReference>
<evidence type="ECO:0000256" key="5">
    <source>
        <dbReference type="SAM" id="MobiDB-lite"/>
    </source>
</evidence>
<dbReference type="EMBL" id="VCAU01000138">
    <property type="protein sequence ID" value="KAF9884011.1"/>
    <property type="molecule type" value="Genomic_DNA"/>
</dbReference>
<reference evidence="6" key="2">
    <citation type="submission" date="2020-02" db="EMBL/GenBank/DDBJ databases">
        <authorList>
            <person name="Gilchrist C.L.M."/>
            <person name="Chooi Y.-H."/>
        </authorList>
    </citation>
    <scope>NUCLEOTIDE SEQUENCE</scope>
    <source>
        <strain evidence="6">MST-FP2251</strain>
    </source>
</reference>
<keyword evidence="3" id="KW-0804">Transcription</keyword>
<feature type="compositionally biased region" description="Polar residues" evidence="5">
    <location>
        <begin position="1"/>
        <end position="15"/>
    </location>
</feature>
<dbReference type="PANTHER" id="PTHR47654">
    <property type="entry name" value="ZN(II)2CYS6 TRANSCRIPTION FACTOR (EUROFUNG)-RELATED"/>
    <property type="match status" value="1"/>
</dbReference>
<feature type="region of interest" description="Disordered" evidence="5">
    <location>
        <begin position="1"/>
        <end position="40"/>
    </location>
</feature>
<organism evidence="6 7">
    <name type="scientific">Aspergillus nanangensis</name>
    <dbReference type="NCBI Taxonomy" id="2582783"/>
    <lineage>
        <taxon>Eukaryota</taxon>
        <taxon>Fungi</taxon>
        <taxon>Dikarya</taxon>
        <taxon>Ascomycota</taxon>
        <taxon>Pezizomycotina</taxon>
        <taxon>Eurotiomycetes</taxon>
        <taxon>Eurotiomycetidae</taxon>
        <taxon>Eurotiales</taxon>
        <taxon>Aspergillaceae</taxon>
        <taxon>Aspergillus</taxon>
        <taxon>Aspergillus subgen. Circumdati</taxon>
    </lineage>
</organism>
<keyword evidence="7" id="KW-1185">Reference proteome</keyword>
<dbReference type="InterPro" id="IPR001138">
    <property type="entry name" value="Zn2Cys6_DnaBD"/>
</dbReference>
<feature type="region of interest" description="Disordered" evidence="5">
    <location>
        <begin position="180"/>
        <end position="201"/>
    </location>
</feature>
<evidence type="ECO:0000313" key="7">
    <source>
        <dbReference type="Proteomes" id="UP001194746"/>
    </source>
</evidence>
<sequence>MEYGTPNRNLVPNSRSADETKGSLLSLGKDSASQLLPTLSDPPYTTKVPIARVSQSTVPSSARRTRKACVPCREHKTKCNGILQELEDRVDAYEDMLQRLRPKVDDHDRELITGLLDRYNSVRLSPFETDDPVAYPTDLSSVGADYVEEDYNRDKRLQAFGFVGGPSEMSWIQDLKKEIKRTTSHSQPTPSEPLVSDNTARDLTSTKTYTFTIGLNGPLQINF</sequence>
<dbReference type="PANTHER" id="PTHR47654:SF1">
    <property type="entry name" value="ZN(II)2CYS6 TRANSCRIPTION FACTOR (EUROFUNG)"/>
    <property type="match status" value="1"/>
</dbReference>
<dbReference type="InterPro" id="IPR036864">
    <property type="entry name" value="Zn2-C6_fun-type_DNA-bd_sf"/>
</dbReference>
<dbReference type="AlphaFoldDB" id="A0AAD4CCN1"/>
<proteinExistence type="predicted"/>
<evidence type="ECO:0000256" key="1">
    <source>
        <dbReference type="ARBA" id="ARBA00023015"/>
    </source>
</evidence>
<evidence type="ECO:0000256" key="4">
    <source>
        <dbReference type="ARBA" id="ARBA00023242"/>
    </source>
</evidence>
<dbReference type="GO" id="GO:0000981">
    <property type="term" value="F:DNA-binding transcription factor activity, RNA polymerase II-specific"/>
    <property type="evidence" value="ECO:0007669"/>
    <property type="project" value="InterPro"/>
</dbReference>
<evidence type="ECO:0000256" key="2">
    <source>
        <dbReference type="ARBA" id="ARBA00023125"/>
    </source>
</evidence>
<accession>A0AAD4CCN1</accession>
<dbReference type="GO" id="GO:0009893">
    <property type="term" value="P:positive regulation of metabolic process"/>
    <property type="evidence" value="ECO:0007669"/>
    <property type="project" value="UniProtKB-ARBA"/>
</dbReference>
<evidence type="ECO:0000256" key="3">
    <source>
        <dbReference type="ARBA" id="ARBA00023163"/>
    </source>
</evidence>